<protein>
    <submittedName>
        <fullName evidence="1">Uncharacterized protein</fullName>
    </submittedName>
</protein>
<reference evidence="1" key="1">
    <citation type="submission" date="2020-08" db="EMBL/GenBank/DDBJ databases">
        <title>Multicomponent nature underlies the extraordinary mechanical properties of spider dragline silk.</title>
        <authorList>
            <person name="Kono N."/>
            <person name="Nakamura H."/>
            <person name="Mori M."/>
            <person name="Yoshida Y."/>
            <person name="Ohtoshi R."/>
            <person name="Malay A.D."/>
            <person name="Moran D.A.P."/>
            <person name="Tomita M."/>
            <person name="Numata K."/>
            <person name="Arakawa K."/>
        </authorList>
    </citation>
    <scope>NUCLEOTIDE SEQUENCE</scope>
</reference>
<keyword evidence="2" id="KW-1185">Reference proteome</keyword>
<dbReference type="OrthoDB" id="10056816at2759"/>
<comment type="caution">
    <text evidence="1">The sequence shown here is derived from an EMBL/GenBank/DDBJ whole genome shotgun (WGS) entry which is preliminary data.</text>
</comment>
<dbReference type="Proteomes" id="UP000886998">
    <property type="component" value="Unassembled WGS sequence"/>
</dbReference>
<gene>
    <name evidence="1" type="ORF">TNIN_416401</name>
</gene>
<dbReference type="EMBL" id="BMAV01006720">
    <property type="protein sequence ID" value="GFY48956.1"/>
    <property type="molecule type" value="Genomic_DNA"/>
</dbReference>
<dbReference type="AlphaFoldDB" id="A0A8X6XBQ8"/>
<evidence type="ECO:0000313" key="1">
    <source>
        <dbReference type="EMBL" id="GFY48956.1"/>
    </source>
</evidence>
<organism evidence="1 2">
    <name type="scientific">Trichonephila inaurata madagascariensis</name>
    <dbReference type="NCBI Taxonomy" id="2747483"/>
    <lineage>
        <taxon>Eukaryota</taxon>
        <taxon>Metazoa</taxon>
        <taxon>Ecdysozoa</taxon>
        <taxon>Arthropoda</taxon>
        <taxon>Chelicerata</taxon>
        <taxon>Arachnida</taxon>
        <taxon>Araneae</taxon>
        <taxon>Araneomorphae</taxon>
        <taxon>Entelegynae</taxon>
        <taxon>Araneoidea</taxon>
        <taxon>Nephilidae</taxon>
        <taxon>Trichonephila</taxon>
        <taxon>Trichonephila inaurata</taxon>
    </lineage>
</organism>
<evidence type="ECO:0000313" key="2">
    <source>
        <dbReference type="Proteomes" id="UP000886998"/>
    </source>
</evidence>
<accession>A0A8X6XBQ8</accession>
<proteinExistence type="predicted"/>
<name>A0A8X6XBQ8_9ARAC</name>
<sequence length="144" mass="16592">MEIESPDNSTSCCEQCRISPEIEGLDIIISRCTELVNLPDTDDNQEMKAILRASIDAALKKKDALVSELRSLPQCTTFNCQVKWSFPYRKHGTVNRRIMIPIVNKLYFENDYLMMEIHAPFFNDPPSPSDKKGPFPKMWDYEGE</sequence>